<sequence>MSLIKQHLEIIAENPLNDTLNSVRDKLHDNTDDLQQEDILRLLDALSFSEAASDLPSPREASTPVTGDLLCIIHSLRKRVVVKLDPFRPLLRHVVDNSPDAIIWAAVFRLINVLGPFITPYIPPFSIVPTFKRTPIDTSSSQLADSETRDIIERELFEEIKQCTFRNVGKFWDKFFEPKSWRKEQKAMLEEIITAHDGKKWTDFPTTPDEKPVWDWLRSPEKHFLADAPYKLHTTKTASQFKKQKGQIDLFLQKPATTASSTFWYKDVLVFGEQKKSYDTSRFKEDLLQLARRVRCIFADQPTRRFVHAFSFCDSKMELWVFDRSGAYSSGPFDIHDEPDKFARALVGYTTMDNDTMGLNTFIKQEDGYRYITLDGANDKETKVWLASAIVRQKAIVGCGTTCYTTQDGHVAKFSWVPDKRKLEVEQLKLAERRGVKGVARVVAHRQITTIAEMREGLEFPKPHKFPDGAVYFHDLLLSTVSASTSGTKHKLSSGHTSDNASGFKRQKFNSQKSKLTKDVSAQLSIGKDKPILYTPGEGLWENRIYSCLVVSPAGRVISDFRTTEELLESMRDAIKAHQSLYMTGNILHRDISPNNIIITKPETADGFKGMLIDLDQAKVRDSGTSEAQRQIGTLPFMAIEVLRKADHTYRHDLESFFYVLLWLCARQSWSNRFAGKEEPPEESLLWGWEIGSFKDIARVKRGHTTVNGLQDIMDEFPRSLDVVKPLCLKLRTALFGDSAELVFGTPEGDPNQLYTPIIAAYDAVIRDL</sequence>
<dbReference type="EMBL" id="JAPUUL010000241">
    <property type="protein sequence ID" value="KAJ8131717.1"/>
    <property type="molecule type" value="Genomic_DNA"/>
</dbReference>
<protein>
    <submittedName>
        <fullName evidence="1">Uncharacterized protein</fullName>
    </submittedName>
</protein>
<dbReference type="Proteomes" id="UP001153332">
    <property type="component" value="Unassembled WGS sequence"/>
</dbReference>
<accession>A0ACC2JWK7</accession>
<name>A0ACC2JWK7_9PEZI</name>
<reference evidence="1" key="1">
    <citation type="submission" date="2022-12" db="EMBL/GenBank/DDBJ databases">
        <title>Genome Sequence of Lasiodiplodia mahajangana.</title>
        <authorList>
            <person name="Buettner E."/>
        </authorList>
    </citation>
    <scope>NUCLEOTIDE SEQUENCE</scope>
    <source>
        <strain evidence="1">VT137</strain>
    </source>
</reference>
<proteinExistence type="predicted"/>
<gene>
    <name evidence="1" type="ORF">O1611_g1910</name>
</gene>
<evidence type="ECO:0000313" key="2">
    <source>
        <dbReference type="Proteomes" id="UP001153332"/>
    </source>
</evidence>
<organism evidence="1 2">
    <name type="scientific">Lasiodiplodia mahajangana</name>
    <dbReference type="NCBI Taxonomy" id="1108764"/>
    <lineage>
        <taxon>Eukaryota</taxon>
        <taxon>Fungi</taxon>
        <taxon>Dikarya</taxon>
        <taxon>Ascomycota</taxon>
        <taxon>Pezizomycotina</taxon>
        <taxon>Dothideomycetes</taxon>
        <taxon>Dothideomycetes incertae sedis</taxon>
        <taxon>Botryosphaeriales</taxon>
        <taxon>Botryosphaeriaceae</taxon>
        <taxon>Lasiodiplodia</taxon>
    </lineage>
</organism>
<comment type="caution">
    <text evidence="1">The sequence shown here is derived from an EMBL/GenBank/DDBJ whole genome shotgun (WGS) entry which is preliminary data.</text>
</comment>
<keyword evidence="2" id="KW-1185">Reference proteome</keyword>
<evidence type="ECO:0000313" key="1">
    <source>
        <dbReference type="EMBL" id="KAJ8131717.1"/>
    </source>
</evidence>